<dbReference type="Gene3D" id="3.40.50.720">
    <property type="entry name" value="NAD(P)-binding Rossmann-like Domain"/>
    <property type="match status" value="1"/>
</dbReference>
<organism evidence="4 5">
    <name type="scientific">Oerskovia merdavium</name>
    <dbReference type="NCBI Taxonomy" id="2762227"/>
    <lineage>
        <taxon>Bacteria</taxon>
        <taxon>Bacillati</taxon>
        <taxon>Actinomycetota</taxon>
        <taxon>Actinomycetes</taxon>
        <taxon>Micrococcales</taxon>
        <taxon>Cellulomonadaceae</taxon>
        <taxon>Oerskovia</taxon>
    </lineage>
</organism>
<proteinExistence type="inferred from homology"/>
<dbReference type="EMBL" id="JACSQF010000004">
    <property type="protein sequence ID" value="MBD7980122.1"/>
    <property type="molecule type" value="Genomic_DNA"/>
</dbReference>
<protein>
    <submittedName>
        <fullName evidence="4">SDR family oxidoreductase</fullName>
    </submittedName>
</protein>
<sequence length="253" mass="26080">MDCVSINQEVHPTNRVAIVTGASGGIGRAVAERLAQDGQTVVVAYAGNKGRADEVVATIRAAGGTATAFQADVADEQQVAALFAHAETEHGGADVVVHTAGVMLLAPLVELDLDDFDRMVRTNVRGTFVVLREAARRVREGGAIVSFSSSVTRLAFPTYSAYAATKGAVDAATAVVAKEMRGRDVTVNAVAPGPTATPLFLDGKSDEQVAGLAKAAPLERLGTPVDIAEVVSFLAGPARWVNGQVLYANGGIA</sequence>
<keyword evidence="5" id="KW-1185">Reference proteome</keyword>
<dbReference type="Pfam" id="PF13561">
    <property type="entry name" value="adh_short_C2"/>
    <property type="match status" value="1"/>
</dbReference>
<gene>
    <name evidence="4" type="ORF">H9641_05230</name>
</gene>
<dbReference type="InterPro" id="IPR057326">
    <property type="entry name" value="KR_dom"/>
</dbReference>
<dbReference type="PRINTS" id="PR00080">
    <property type="entry name" value="SDRFAMILY"/>
</dbReference>
<evidence type="ECO:0000313" key="5">
    <source>
        <dbReference type="Proteomes" id="UP000655570"/>
    </source>
</evidence>
<evidence type="ECO:0000259" key="3">
    <source>
        <dbReference type="SMART" id="SM00822"/>
    </source>
</evidence>
<dbReference type="InterPro" id="IPR002347">
    <property type="entry name" value="SDR_fam"/>
</dbReference>
<dbReference type="SUPFAM" id="SSF51735">
    <property type="entry name" value="NAD(P)-binding Rossmann-fold domains"/>
    <property type="match status" value="1"/>
</dbReference>
<dbReference type="PANTHER" id="PTHR48107:SF7">
    <property type="entry name" value="RE15974P"/>
    <property type="match status" value="1"/>
</dbReference>
<comment type="caution">
    <text evidence="4">The sequence shown here is derived from an EMBL/GenBank/DDBJ whole genome shotgun (WGS) entry which is preliminary data.</text>
</comment>
<name>A0ABR8TWG8_9CELL</name>
<dbReference type="SMART" id="SM00822">
    <property type="entry name" value="PKS_KR"/>
    <property type="match status" value="1"/>
</dbReference>
<evidence type="ECO:0000256" key="2">
    <source>
        <dbReference type="ARBA" id="ARBA00023002"/>
    </source>
</evidence>
<reference evidence="4 5" key="1">
    <citation type="submission" date="2020-08" db="EMBL/GenBank/DDBJ databases">
        <title>A Genomic Blueprint of the Chicken Gut Microbiome.</title>
        <authorList>
            <person name="Gilroy R."/>
            <person name="Ravi A."/>
            <person name="Getino M."/>
            <person name="Pursley I."/>
            <person name="Horton D.L."/>
            <person name="Alikhan N.-F."/>
            <person name="Baker D."/>
            <person name="Gharbi K."/>
            <person name="Hall N."/>
            <person name="Watson M."/>
            <person name="Adriaenssens E.M."/>
            <person name="Foster-Nyarko E."/>
            <person name="Jarju S."/>
            <person name="Secka A."/>
            <person name="Antonio M."/>
            <person name="Oren A."/>
            <person name="Chaudhuri R."/>
            <person name="La Ragione R.M."/>
            <person name="Hildebrand F."/>
            <person name="Pallen M.J."/>
        </authorList>
    </citation>
    <scope>NUCLEOTIDE SEQUENCE [LARGE SCALE GENOMIC DNA]</scope>
    <source>
        <strain evidence="4 5">Sa2CUA9</strain>
    </source>
</reference>
<comment type="similarity">
    <text evidence="1">Belongs to the short-chain dehydrogenases/reductases (SDR) family.</text>
</comment>
<dbReference type="RefSeq" id="WP_191801664.1">
    <property type="nucleotide sequence ID" value="NZ_JACSQF010000004.1"/>
</dbReference>
<feature type="domain" description="Ketoreductase" evidence="3">
    <location>
        <begin position="15"/>
        <end position="195"/>
    </location>
</feature>
<evidence type="ECO:0000313" key="4">
    <source>
        <dbReference type="EMBL" id="MBD7980122.1"/>
    </source>
</evidence>
<dbReference type="PRINTS" id="PR00081">
    <property type="entry name" value="GDHRDH"/>
</dbReference>
<dbReference type="InterPro" id="IPR036291">
    <property type="entry name" value="NAD(P)-bd_dom_sf"/>
</dbReference>
<accession>A0ABR8TWG8</accession>
<keyword evidence="2" id="KW-0560">Oxidoreductase</keyword>
<evidence type="ECO:0000256" key="1">
    <source>
        <dbReference type="ARBA" id="ARBA00006484"/>
    </source>
</evidence>
<dbReference type="Proteomes" id="UP000655570">
    <property type="component" value="Unassembled WGS sequence"/>
</dbReference>
<dbReference type="PANTHER" id="PTHR48107">
    <property type="entry name" value="NADPH-DEPENDENT ALDEHYDE REDUCTASE-LIKE PROTEIN, CHLOROPLASTIC-RELATED"/>
    <property type="match status" value="1"/>
</dbReference>